<sequence length="156" mass="17001">MKSSLIGDLQKEAGRVSLIAGQGGDGDNLHEKTVYVYDTTEFPAHLAEEYLQFQDDMSRIYNKVKAELTLAESGSLCPGAELYIPWANIGIFVAVTAAVVFLARIGCKLDWPGGWGRRQISSMKSGRASLIEADVEESYQGLDGPSIEDSQLVNRS</sequence>
<evidence type="ECO:0000313" key="2">
    <source>
        <dbReference type="EMBL" id="CAK9007955.1"/>
    </source>
</evidence>
<organism evidence="2 3">
    <name type="scientific">Durusdinium trenchii</name>
    <dbReference type="NCBI Taxonomy" id="1381693"/>
    <lineage>
        <taxon>Eukaryota</taxon>
        <taxon>Sar</taxon>
        <taxon>Alveolata</taxon>
        <taxon>Dinophyceae</taxon>
        <taxon>Suessiales</taxon>
        <taxon>Symbiodiniaceae</taxon>
        <taxon>Durusdinium</taxon>
    </lineage>
</organism>
<keyword evidence="1" id="KW-0812">Transmembrane</keyword>
<accession>A0ABP0J0W1</accession>
<protein>
    <submittedName>
        <fullName evidence="2">Peptide-methionine (S)-S-oxide reductase</fullName>
    </submittedName>
</protein>
<comment type="caution">
    <text evidence="2">The sequence shown here is derived from an EMBL/GenBank/DDBJ whole genome shotgun (WGS) entry which is preliminary data.</text>
</comment>
<keyword evidence="3" id="KW-1185">Reference proteome</keyword>
<gene>
    <name evidence="2" type="ORF">SCF082_LOCUS9656</name>
</gene>
<feature type="transmembrane region" description="Helical" evidence="1">
    <location>
        <begin position="83"/>
        <end position="103"/>
    </location>
</feature>
<evidence type="ECO:0000256" key="1">
    <source>
        <dbReference type="SAM" id="Phobius"/>
    </source>
</evidence>
<keyword evidence="1" id="KW-1133">Transmembrane helix</keyword>
<keyword evidence="1" id="KW-0472">Membrane</keyword>
<evidence type="ECO:0000313" key="3">
    <source>
        <dbReference type="Proteomes" id="UP001642464"/>
    </source>
</evidence>
<reference evidence="2 3" key="1">
    <citation type="submission" date="2024-02" db="EMBL/GenBank/DDBJ databases">
        <authorList>
            <person name="Chen Y."/>
            <person name="Shah S."/>
            <person name="Dougan E. K."/>
            <person name="Thang M."/>
            <person name="Chan C."/>
        </authorList>
    </citation>
    <scope>NUCLEOTIDE SEQUENCE [LARGE SCALE GENOMIC DNA]</scope>
</reference>
<name>A0ABP0J0W1_9DINO</name>
<proteinExistence type="predicted"/>
<dbReference type="Proteomes" id="UP001642464">
    <property type="component" value="Unassembled WGS sequence"/>
</dbReference>
<dbReference type="EMBL" id="CAXAMM010005604">
    <property type="protein sequence ID" value="CAK9007955.1"/>
    <property type="molecule type" value="Genomic_DNA"/>
</dbReference>